<name>A0A1F7H430_9BACT</name>
<dbReference type="InterPro" id="IPR002616">
    <property type="entry name" value="tRNA_ribo_trans-like"/>
</dbReference>
<dbReference type="GO" id="GO:0002099">
    <property type="term" value="P:tRNA wobble guanine modification"/>
    <property type="evidence" value="ECO:0007669"/>
    <property type="project" value="TreeGrafter"/>
</dbReference>
<dbReference type="NCBIfam" id="TIGR00430">
    <property type="entry name" value="Q_tRNA_tgt"/>
    <property type="match status" value="1"/>
</dbReference>
<evidence type="ECO:0000313" key="6">
    <source>
        <dbReference type="Proteomes" id="UP000178597"/>
    </source>
</evidence>
<evidence type="ECO:0000256" key="1">
    <source>
        <dbReference type="ARBA" id="ARBA00022676"/>
    </source>
</evidence>
<keyword evidence="1" id="KW-0328">Glycosyltransferase</keyword>
<dbReference type="STRING" id="1802040.A3C28_01790"/>
<evidence type="ECO:0000313" key="5">
    <source>
        <dbReference type="EMBL" id="OGK26117.1"/>
    </source>
</evidence>
<dbReference type="InterPro" id="IPR050076">
    <property type="entry name" value="ArchSynthase1/Queuine_TRR"/>
</dbReference>
<sequence length="393" mass="45201">MFEFKITAKDKETKARVGEFHTPHGKLTTPEIAFVATDGYIKGLPNEILHTLPINFTITNTFHTYIKSLVPEIEKEGGINKYMKSNHVTATDSGGFQVFSLGFGKVHGVGKISSIFPEENRKEMGLIITRDRDNLLVINEEGVMFPYDKKFVFFTPEISIDIQERLGADITFAFDECTSPLNSHEYTKQAMERTHRWLTRCLKQKKRTDQALFAVVQGGYFRDLRTISAKFCAKQDVSGFGIGGSLGRNKKDLNNVIGWVNAILPEDKPRHLFGIGQVRDIFEAVERGVDLFDCVIPTREARHKVLYTKHGRINIRKYTNENIILEKGCKCIACQEKLTYRQLIQMFHLKDPRAFLFSTIHNIQFYSDLMKGLQDAIYRNRLTKLKNTFFKFY</sequence>
<dbReference type="NCBIfam" id="TIGR00449">
    <property type="entry name" value="tgt_general"/>
    <property type="match status" value="1"/>
</dbReference>
<dbReference type="Pfam" id="PF01702">
    <property type="entry name" value="TGT"/>
    <property type="match status" value="2"/>
</dbReference>
<comment type="caution">
    <text evidence="5">The sequence shown here is derived from an EMBL/GenBank/DDBJ whole genome shotgun (WGS) entry which is preliminary data.</text>
</comment>
<keyword evidence="2" id="KW-0808">Transferase</keyword>
<dbReference type="GO" id="GO:0008479">
    <property type="term" value="F:tRNA-guanosine(34) queuine transglycosylase activity"/>
    <property type="evidence" value="ECO:0007669"/>
    <property type="project" value="InterPro"/>
</dbReference>
<dbReference type="InterPro" id="IPR004803">
    <property type="entry name" value="TGT"/>
</dbReference>
<organism evidence="5 6">
    <name type="scientific">Candidatus Roizmanbacteria bacterium RIFCSPHIGHO2_02_FULL_39_9</name>
    <dbReference type="NCBI Taxonomy" id="1802040"/>
    <lineage>
        <taxon>Bacteria</taxon>
        <taxon>Candidatus Roizmaniibacteriota</taxon>
    </lineage>
</organism>
<evidence type="ECO:0000256" key="2">
    <source>
        <dbReference type="ARBA" id="ARBA00022679"/>
    </source>
</evidence>
<dbReference type="GO" id="GO:0005737">
    <property type="term" value="C:cytoplasm"/>
    <property type="evidence" value="ECO:0007669"/>
    <property type="project" value="TreeGrafter"/>
</dbReference>
<dbReference type="AlphaFoldDB" id="A0A1F7H430"/>
<accession>A0A1F7H430</accession>
<dbReference type="Gene3D" id="3.20.20.105">
    <property type="entry name" value="Queuine tRNA-ribosyltransferase-like"/>
    <property type="match status" value="1"/>
</dbReference>
<dbReference type="PANTHER" id="PTHR46499">
    <property type="entry name" value="QUEUINE TRNA-RIBOSYLTRANSFERASE"/>
    <property type="match status" value="1"/>
</dbReference>
<dbReference type="EMBL" id="MFZP01000052">
    <property type="protein sequence ID" value="OGK26117.1"/>
    <property type="molecule type" value="Genomic_DNA"/>
</dbReference>
<dbReference type="PANTHER" id="PTHR46499:SF1">
    <property type="entry name" value="QUEUINE TRNA-RIBOSYLTRANSFERASE"/>
    <property type="match status" value="1"/>
</dbReference>
<feature type="domain" description="tRNA-guanine(15) transglycosylase-like" evidence="4">
    <location>
        <begin position="13"/>
        <end position="102"/>
    </location>
</feature>
<evidence type="ECO:0000259" key="4">
    <source>
        <dbReference type="Pfam" id="PF01702"/>
    </source>
</evidence>
<feature type="domain" description="tRNA-guanine(15) transglycosylase-like" evidence="4">
    <location>
        <begin position="137"/>
        <end position="391"/>
    </location>
</feature>
<proteinExistence type="predicted"/>
<gene>
    <name evidence="5" type="ORF">A3C28_01790</name>
</gene>
<dbReference type="SUPFAM" id="SSF51713">
    <property type="entry name" value="tRNA-guanine transglycosylase"/>
    <property type="match status" value="1"/>
</dbReference>
<protein>
    <recommendedName>
        <fullName evidence="4">tRNA-guanine(15) transglycosylase-like domain-containing protein</fullName>
    </recommendedName>
</protein>
<evidence type="ECO:0000256" key="3">
    <source>
        <dbReference type="ARBA" id="ARBA00022694"/>
    </source>
</evidence>
<dbReference type="InterPro" id="IPR036511">
    <property type="entry name" value="TGT-like_sf"/>
</dbReference>
<reference evidence="5 6" key="1">
    <citation type="journal article" date="2016" name="Nat. Commun.">
        <title>Thousands of microbial genomes shed light on interconnected biogeochemical processes in an aquifer system.</title>
        <authorList>
            <person name="Anantharaman K."/>
            <person name="Brown C.T."/>
            <person name="Hug L.A."/>
            <person name="Sharon I."/>
            <person name="Castelle C.J."/>
            <person name="Probst A.J."/>
            <person name="Thomas B.C."/>
            <person name="Singh A."/>
            <person name="Wilkins M.J."/>
            <person name="Karaoz U."/>
            <person name="Brodie E.L."/>
            <person name="Williams K.H."/>
            <person name="Hubbard S.S."/>
            <person name="Banfield J.F."/>
        </authorList>
    </citation>
    <scope>NUCLEOTIDE SEQUENCE [LARGE SCALE GENOMIC DNA]</scope>
</reference>
<dbReference type="Proteomes" id="UP000178597">
    <property type="component" value="Unassembled WGS sequence"/>
</dbReference>
<keyword evidence="3" id="KW-0819">tRNA processing</keyword>